<sequence length="75" mass="8665">MYAWEPHVPSSSRPVRVMETSCCGEYEWCCEAGLFFVLRHTKRNGYEETGRGRHATARLVWAALVSTHNHKRRAS</sequence>
<gene>
    <name evidence="1" type="ORF">ACFPZ3_01310</name>
</gene>
<protein>
    <submittedName>
        <fullName evidence="1">Uncharacterized protein</fullName>
    </submittedName>
</protein>
<dbReference type="Proteomes" id="UP001596058">
    <property type="component" value="Unassembled WGS sequence"/>
</dbReference>
<evidence type="ECO:0000313" key="2">
    <source>
        <dbReference type="Proteomes" id="UP001596058"/>
    </source>
</evidence>
<proteinExistence type="predicted"/>
<evidence type="ECO:0000313" key="1">
    <source>
        <dbReference type="EMBL" id="MFC5822482.1"/>
    </source>
</evidence>
<organism evidence="1 2">
    <name type="scientific">Nonomuraea insulae</name>
    <dbReference type="NCBI Taxonomy" id="1616787"/>
    <lineage>
        <taxon>Bacteria</taxon>
        <taxon>Bacillati</taxon>
        <taxon>Actinomycetota</taxon>
        <taxon>Actinomycetes</taxon>
        <taxon>Streptosporangiales</taxon>
        <taxon>Streptosporangiaceae</taxon>
        <taxon>Nonomuraea</taxon>
    </lineage>
</organism>
<keyword evidence="2" id="KW-1185">Reference proteome</keyword>
<reference evidence="2" key="1">
    <citation type="journal article" date="2019" name="Int. J. Syst. Evol. Microbiol.">
        <title>The Global Catalogue of Microorganisms (GCM) 10K type strain sequencing project: providing services to taxonomists for standard genome sequencing and annotation.</title>
        <authorList>
            <consortium name="The Broad Institute Genomics Platform"/>
            <consortium name="The Broad Institute Genome Sequencing Center for Infectious Disease"/>
            <person name="Wu L."/>
            <person name="Ma J."/>
        </authorList>
    </citation>
    <scope>NUCLEOTIDE SEQUENCE [LARGE SCALE GENOMIC DNA]</scope>
    <source>
        <strain evidence="2">CCUG 53903</strain>
    </source>
</reference>
<dbReference type="RefSeq" id="WP_379512035.1">
    <property type="nucleotide sequence ID" value="NZ_JBHSPA010000003.1"/>
</dbReference>
<name>A0ABW1CAL8_9ACTN</name>
<dbReference type="EMBL" id="JBHSPA010000003">
    <property type="protein sequence ID" value="MFC5822482.1"/>
    <property type="molecule type" value="Genomic_DNA"/>
</dbReference>
<comment type="caution">
    <text evidence="1">The sequence shown here is derived from an EMBL/GenBank/DDBJ whole genome shotgun (WGS) entry which is preliminary data.</text>
</comment>
<accession>A0ABW1CAL8</accession>